<gene>
    <name evidence="5" type="ORF">CWE23_08205</name>
</gene>
<dbReference type="RefSeq" id="WP_105306627.1">
    <property type="nucleotide sequence ID" value="NZ_PIPS01000002.1"/>
</dbReference>
<dbReference type="Proteomes" id="UP000286680">
    <property type="component" value="Unassembled WGS sequence"/>
</dbReference>
<dbReference type="GO" id="GO:0016787">
    <property type="term" value="F:hydrolase activity"/>
    <property type="evidence" value="ECO:0007669"/>
    <property type="project" value="UniProtKB-KW"/>
</dbReference>
<evidence type="ECO:0000259" key="4">
    <source>
        <dbReference type="SMART" id="SM00796"/>
    </source>
</evidence>
<proteinExistence type="predicted"/>
<comment type="caution">
    <text evidence="5">The sequence shown here is derived from an EMBL/GenBank/DDBJ whole genome shotgun (WGS) entry which is preliminary data.</text>
</comment>
<dbReference type="InterPro" id="IPR029000">
    <property type="entry name" value="Cyclophilin-like_dom_sf"/>
</dbReference>
<name>A0AA94EFJ7_9GAMM</name>
<evidence type="ECO:0000256" key="3">
    <source>
        <dbReference type="ARBA" id="ARBA00022840"/>
    </source>
</evidence>
<dbReference type="AlphaFoldDB" id="A0AA94EFJ7"/>
<reference evidence="6" key="1">
    <citation type="journal article" date="2018" name="Front. Microbiol.">
        <title>Genome-Based Analysis Reveals the Taxonomy and Diversity of the Family Idiomarinaceae.</title>
        <authorList>
            <person name="Liu Y."/>
            <person name="Lai Q."/>
            <person name="Shao Z."/>
        </authorList>
    </citation>
    <scope>NUCLEOTIDE SEQUENCE [LARGE SCALE GENOMIC DNA]</scope>
    <source>
        <strain evidence="6">SN-14</strain>
    </source>
</reference>
<keyword evidence="3" id="KW-0067">ATP-binding</keyword>
<evidence type="ECO:0000256" key="2">
    <source>
        <dbReference type="ARBA" id="ARBA00022801"/>
    </source>
</evidence>
<dbReference type="SUPFAM" id="SSF160467">
    <property type="entry name" value="PH0987 N-terminal domain-like"/>
    <property type="match status" value="1"/>
</dbReference>
<dbReference type="InterPro" id="IPR003833">
    <property type="entry name" value="CT_C_D"/>
</dbReference>
<dbReference type="InterPro" id="IPR010016">
    <property type="entry name" value="PxpB"/>
</dbReference>
<protein>
    <submittedName>
        <fullName evidence="5">Allophanate hydrolase subunit 1</fullName>
    </submittedName>
</protein>
<dbReference type="GO" id="GO:0005524">
    <property type="term" value="F:ATP binding"/>
    <property type="evidence" value="ECO:0007669"/>
    <property type="project" value="UniProtKB-KW"/>
</dbReference>
<dbReference type="SUPFAM" id="SSF50891">
    <property type="entry name" value="Cyclophilin-like"/>
    <property type="match status" value="1"/>
</dbReference>
<feature type="domain" description="Carboxyltransferase" evidence="4">
    <location>
        <begin position="7"/>
        <end position="207"/>
    </location>
</feature>
<accession>A0AA94EFJ7</accession>
<sequence>MTESSYPKVLNAGADAVMVCFSDRIEEAANERVTALQQQLLHSALPLTDMVPAYSTLMLYYDVTQLSEAALRQALEPMLQDVNDAPSAEGSLHTLDVYYGDDVGPDWQRVMDSHHLSKQELIEKHTAQPFRVFALGFAPGFGYMGILPEALVTPRLQRPREKIPAGSVAVAEQQTAVYPVDSPGGWNIIGRTATPLYQPEQGILSAFEVGDYVQFRAISRQQFIEQGGNPEALHD</sequence>
<dbReference type="Pfam" id="PF02682">
    <property type="entry name" value="CT_C_D"/>
    <property type="match status" value="1"/>
</dbReference>
<dbReference type="NCBIfam" id="TIGR00370">
    <property type="entry name" value="5-oxoprolinase subunit PxpB"/>
    <property type="match status" value="1"/>
</dbReference>
<dbReference type="EMBL" id="PIPS01000002">
    <property type="protein sequence ID" value="RUO43324.1"/>
    <property type="molecule type" value="Genomic_DNA"/>
</dbReference>
<evidence type="ECO:0000313" key="6">
    <source>
        <dbReference type="Proteomes" id="UP000286680"/>
    </source>
</evidence>
<organism evidence="5 6">
    <name type="scientific">Idiomarina aquatica</name>
    <dbReference type="NCBI Taxonomy" id="1327752"/>
    <lineage>
        <taxon>Bacteria</taxon>
        <taxon>Pseudomonadati</taxon>
        <taxon>Pseudomonadota</taxon>
        <taxon>Gammaproteobacteria</taxon>
        <taxon>Alteromonadales</taxon>
        <taxon>Idiomarinaceae</taxon>
        <taxon>Idiomarina</taxon>
    </lineage>
</organism>
<evidence type="ECO:0000256" key="1">
    <source>
        <dbReference type="ARBA" id="ARBA00022741"/>
    </source>
</evidence>
<keyword evidence="6" id="KW-1185">Reference proteome</keyword>
<dbReference type="Gene3D" id="3.30.1360.40">
    <property type="match status" value="1"/>
</dbReference>
<keyword evidence="2 5" id="KW-0378">Hydrolase</keyword>
<keyword evidence="1" id="KW-0547">Nucleotide-binding</keyword>
<dbReference type="PANTHER" id="PTHR34698:SF2">
    <property type="entry name" value="5-OXOPROLINASE SUBUNIT B"/>
    <property type="match status" value="1"/>
</dbReference>
<dbReference type="SMART" id="SM00796">
    <property type="entry name" value="AHS1"/>
    <property type="match status" value="1"/>
</dbReference>
<dbReference type="Gene3D" id="2.40.100.10">
    <property type="entry name" value="Cyclophilin-like"/>
    <property type="match status" value="1"/>
</dbReference>
<evidence type="ECO:0000313" key="5">
    <source>
        <dbReference type="EMBL" id="RUO43324.1"/>
    </source>
</evidence>
<dbReference type="PANTHER" id="PTHR34698">
    <property type="entry name" value="5-OXOPROLINASE SUBUNIT B"/>
    <property type="match status" value="1"/>
</dbReference>